<gene>
    <name evidence="8" type="ORF">Ocin01_04837</name>
</gene>
<feature type="domain" description="Lipase" evidence="7">
    <location>
        <begin position="32"/>
        <end position="366"/>
    </location>
</feature>
<dbReference type="ESTHER" id="orcci-a0a1d2n9b5">
    <property type="family name" value="Pancreatic_lipase"/>
</dbReference>
<protein>
    <submittedName>
        <fullName evidence="8">Pancreatic triacylglycerol lipase</fullName>
    </submittedName>
</protein>
<evidence type="ECO:0000256" key="6">
    <source>
        <dbReference type="SAM" id="SignalP"/>
    </source>
</evidence>
<dbReference type="InterPro" id="IPR033906">
    <property type="entry name" value="Lipase_N"/>
</dbReference>
<organism evidence="8 9">
    <name type="scientific">Orchesella cincta</name>
    <name type="common">Springtail</name>
    <name type="synonym">Podura cincta</name>
    <dbReference type="NCBI Taxonomy" id="48709"/>
    <lineage>
        <taxon>Eukaryota</taxon>
        <taxon>Metazoa</taxon>
        <taxon>Ecdysozoa</taxon>
        <taxon>Arthropoda</taxon>
        <taxon>Hexapoda</taxon>
        <taxon>Collembola</taxon>
        <taxon>Entomobryomorpha</taxon>
        <taxon>Entomobryoidea</taxon>
        <taxon>Orchesellidae</taxon>
        <taxon>Orchesellinae</taxon>
        <taxon>Orchesella</taxon>
    </lineage>
</organism>
<dbReference type="Pfam" id="PF00151">
    <property type="entry name" value="Lipase"/>
    <property type="match status" value="1"/>
</dbReference>
<feature type="chain" id="PRO_5008905247" evidence="6">
    <location>
        <begin position="18"/>
        <end position="496"/>
    </location>
</feature>
<evidence type="ECO:0000256" key="4">
    <source>
        <dbReference type="ARBA" id="ARBA00023157"/>
    </source>
</evidence>
<dbReference type="InterPro" id="IPR000734">
    <property type="entry name" value="TAG_lipase"/>
</dbReference>
<sequence>MKTAVAFIACLIGVALGASVIKDGREPDNMREICFDKYGCFSTDAPWTSLIRPLGALPKPPHEVGTRFLLFTRGAESEGYELMPDKDAILRFSDFQATRKTYFLIHGFTDSHKADWIWSTKNLLLQNEDVNIISVDWAPGAKAPYLQATANARLAGAQIARMITYLEQKGDLNIDDVHVISHSLGGHVAGYAGDRLLGRLPRITAIDPMDPYFGGTDPIVRLDTNDAKFIEVIHSNSDSASNLGLGIPGAIGHVDIYPNGGKKQPGCHDTLGNLIISIIDLITLNFDGAISTWACSHARAAHFYAESISDTSSCPFVSYACADYSTFQKGSCYHACGEREKCTALGYNAKNHPASGVYYLHTTDGANNHTYCKQMVQLQLPVSITQAQTQGSLTLVFRGHDGTLSETFSLADNVRISPGQILNLWVEVPNYILRTPDEKTSLILRYTRGGLIPGNQAKTLALDEVDLVVIKPDLTTLTTSYQGVTLNYGTDTQISV</sequence>
<dbReference type="SUPFAM" id="SSF53474">
    <property type="entry name" value="alpha/beta-Hydrolases"/>
    <property type="match status" value="1"/>
</dbReference>
<dbReference type="PRINTS" id="PR00823">
    <property type="entry name" value="PANCLIPASE"/>
</dbReference>
<dbReference type="PANTHER" id="PTHR11610">
    <property type="entry name" value="LIPASE"/>
    <property type="match status" value="1"/>
</dbReference>
<dbReference type="Proteomes" id="UP000094527">
    <property type="component" value="Unassembled WGS sequence"/>
</dbReference>
<name>A0A1D2N9B5_ORCCI</name>
<dbReference type="OMA" id="KSFRRCK"/>
<feature type="signal peptide" evidence="6">
    <location>
        <begin position="1"/>
        <end position="17"/>
    </location>
</feature>
<dbReference type="GO" id="GO:0005615">
    <property type="term" value="C:extracellular space"/>
    <property type="evidence" value="ECO:0007669"/>
    <property type="project" value="TreeGrafter"/>
</dbReference>
<reference evidence="8 9" key="1">
    <citation type="journal article" date="2016" name="Genome Biol. Evol.">
        <title>Gene Family Evolution Reflects Adaptation to Soil Environmental Stressors in the Genome of the Collembolan Orchesella cincta.</title>
        <authorList>
            <person name="Faddeeva-Vakhrusheva A."/>
            <person name="Derks M.F."/>
            <person name="Anvar S.Y."/>
            <person name="Agamennone V."/>
            <person name="Suring W."/>
            <person name="Smit S."/>
            <person name="van Straalen N.M."/>
            <person name="Roelofs D."/>
        </authorList>
    </citation>
    <scope>NUCLEOTIDE SEQUENCE [LARGE SCALE GENOMIC DNA]</scope>
    <source>
        <tissue evidence="8">Mixed pool</tissue>
    </source>
</reference>
<keyword evidence="4" id="KW-1015">Disulfide bond</keyword>
<evidence type="ECO:0000256" key="3">
    <source>
        <dbReference type="ARBA" id="ARBA00022525"/>
    </source>
</evidence>
<dbReference type="PRINTS" id="PR00821">
    <property type="entry name" value="TAGLIPASE"/>
</dbReference>
<keyword evidence="6" id="KW-0732">Signal</keyword>
<evidence type="ECO:0000256" key="2">
    <source>
        <dbReference type="ARBA" id="ARBA00010701"/>
    </source>
</evidence>
<evidence type="ECO:0000313" key="8">
    <source>
        <dbReference type="EMBL" id="ODN01834.1"/>
    </source>
</evidence>
<dbReference type="AlphaFoldDB" id="A0A1D2N9B5"/>
<dbReference type="OrthoDB" id="199913at2759"/>
<evidence type="ECO:0000259" key="7">
    <source>
        <dbReference type="Pfam" id="PF00151"/>
    </source>
</evidence>
<dbReference type="STRING" id="48709.A0A1D2N9B5"/>
<dbReference type="InterPro" id="IPR013818">
    <property type="entry name" value="Lipase"/>
</dbReference>
<comment type="caution">
    <text evidence="8">The sequence shown here is derived from an EMBL/GenBank/DDBJ whole genome shotgun (WGS) entry which is preliminary data.</text>
</comment>
<dbReference type="CDD" id="cd00707">
    <property type="entry name" value="Pancreat_lipase_like"/>
    <property type="match status" value="1"/>
</dbReference>
<evidence type="ECO:0000313" key="9">
    <source>
        <dbReference type="Proteomes" id="UP000094527"/>
    </source>
</evidence>
<evidence type="ECO:0000256" key="5">
    <source>
        <dbReference type="RuleBase" id="RU004262"/>
    </source>
</evidence>
<comment type="subcellular location">
    <subcellularLocation>
        <location evidence="1">Secreted</location>
    </subcellularLocation>
</comment>
<dbReference type="PANTHER" id="PTHR11610:SF173">
    <property type="entry name" value="LIPASE DOMAIN-CONTAINING PROTEIN-RELATED"/>
    <property type="match status" value="1"/>
</dbReference>
<keyword evidence="9" id="KW-1185">Reference proteome</keyword>
<dbReference type="InterPro" id="IPR002331">
    <property type="entry name" value="Lipase_panc"/>
</dbReference>
<proteinExistence type="inferred from homology"/>
<dbReference type="EMBL" id="LJIJ01000137">
    <property type="protein sequence ID" value="ODN01834.1"/>
    <property type="molecule type" value="Genomic_DNA"/>
</dbReference>
<accession>A0A1D2N9B5</accession>
<dbReference type="Gene3D" id="3.40.50.1820">
    <property type="entry name" value="alpha/beta hydrolase"/>
    <property type="match status" value="1"/>
</dbReference>
<dbReference type="GO" id="GO:0016042">
    <property type="term" value="P:lipid catabolic process"/>
    <property type="evidence" value="ECO:0007669"/>
    <property type="project" value="TreeGrafter"/>
</dbReference>
<dbReference type="GO" id="GO:0004806">
    <property type="term" value="F:triacylglycerol lipase activity"/>
    <property type="evidence" value="ECO:0007669"/>
    <property type="project" value="InterPro"/>
</dbReference>
<dbReference type="InterPro" id="IPR029058">
    <property type="entry name" value="AB_hydrolase_fold"/>
</dbReference>
<comment type="similarity">
    <text evidence="2 5">Belongs to the AB hydrolase superfamily. Lipase family.</text>
</comment>
<evidence type="ECO:0000256" key="1">
    <source>
        <dbReference type="ARBA" id="ARBA00004613"/>
    </source>
</evidence>
<keyword evidence="3" id="KW-0964">Secreted</keyword>